<dbReference type="InterPro" id="IPR001525">
    <property type="entry name" value="C5_MeTfrase"/>
</dbReference>
<dbReference type="EMBL" id="UGSZ01000001">
    <property type="protein sequence ID" value="SUB57728.1"/>
    <property type="molecule type" value="Genomic_DNA"/>
</dbReference>
<evidence type="ECO:0000313" key="10">
    <source>
        <dbReference type="Proteomes" id="UP000255517"/>
    </source>
</evidence>
<accession>A0A379C6L0</accession>
<dbReference type="REBASE" id="405629">
    <property type="entry name" value="M.Pla13149ORF1585P"/>
</dbReference>
<keyword evidence="3 5" id="KW-0949">S-adenosyl-L-methionine</keyword>
<dbReference type="InterPro" id="IPR031303">
    <property type="entry name" value="C5_meth_CS"/>
</dbReference>
<dbReference type="InterPro" id="IPR050750">
    <property type="entry name" value="C5-MTase"/>
</dbReference>
<comment type="catalytic activity">
    <reaction evidence="7">
        <text>a 2'-deoxycytidine in DNA + S-adenosyl-L-methionine = a 5-methyl-2'-deoxycytidine in DNA + S-adenosyl-L-homocysteine + H(+)</text>
        <dbReference type="Rhea" id="RHEA:13681"/>
        <dbReference type="Rhea" id="RHEA-COMP:11369"/>
        <dbReference type="Rhea" id="RHEA-COMP:11370"/>
        <dbReference type="ChEBI" id="CHEBI:15378"/>
        <dbReference type="ChEBI" id="CHEBI:57856"/>
        <dbReference type="ChEBI" id="CHEBI:59789"/>
        <dbReference type="ChEBI" id="CHEBI:85452"/>
        <dbReference type="ChEBI" id="CHEBI:85454"/>
        <dbReference type="EC" id="2.1.1.37"/>
    </reaction>
</comment>
<dbReference type="PROSITE" id="PS51679">
    <property type="entry name" value="SAM_MT_C5"/>
    <property type="match status" value="1"/>
</dbReference>
<keyword evidence="2 5" id="KW-0808">Transferase</keyword>
<evidence type="ECO:0000256" key="1">
    <source>
        <dbReference type="ARBA" id="ARBA00022603"/>
    </source>
</evidence>
<dbReference type="PANTHER" id="PTHR46098:SF1">
    <property type="entry name" value="TRNA (CYTOSINE(38)-C(5))-METHYLTRANSFERASE"/>
    <property type="match status" value="1"/>
</dbReference>
<protein>
    <recommendedName>
        <fullName evidence="7">Cytosine-specific methyltransferase</fullName>
        <ecNumber evidence="7">2.1.1.37</ecNumber>
    </recommendedName>
</protein>
<dbReference type="NCBIfam" id="TIGR00675">
    <property type="entry name" value="dcm"/>
    <property type="match status" value="1"/>
</dbReference>
<feature type="active site" evidence="5">
    <location>
        <position position="76"/>
    </location>
</feature>
<dbReference type="EC" id="2.1.1.37" evidence="7"/>
<dbReference type="Gene3D" id="3.90.120.10">
    <property type="entry name" value="DNA Methylase, subunit A, domain 2"/>
    <property type="match status" value="2"/>
</dbReference>
<sequence>MNFLDVFSGIGGFRMGLENSGHTCIGHIERDTHALKSYKAIYDIKEDEYEGKDITEIEDFTELRGKFELLAGGFPCQSFSIAGHRKGFEDTRGTMFFYLAKILEQAKPPFFLFENVKGLLSHDKGKTFETIINTLDALGYNTQWQLLNSKDFGVPQNRERVYITGYLREGSGREIFPLKRASEKDYGNEYATTVPTRYRGSGGETYIKSESKILRIAGGTTQGNRVYSSKGLSCTLSANGGGQGAKTGLYAIPILTPDRANKRQNGRRYKTDGEPMFTLTAQDRHGVIIGEKDNTVKIRNCTKKGYQEAKPGDGTNLAYPESKTRRGRVGDRVSNTLTASGNMGTLDWNGKEYRIRRLTPKECWRLQGFPDWTFEKAKEAGTSDTQLYKQAGNAVTVNVIQAIGRELKEMEREVEE</sequence>
<evidence type="ECO:0000256" key="5">
    <source>
        <dbReference type="PROSITE-ProRule" id="PRU01016"/>
    </source>
</evidence>
<evidence type="ECO:0000256" key="2">
    <source>
        <dbReference type="ARBA" id="ARBA00022679"/>
    </source>
</evidence>
<dbReference type="SUPFAM" id="SSF53335">
    <property type="entry name" value="S-adenosyl-L-methionine-dependent methyltransferases"/>
    <property type="match status" value="1"/>
</dbReference>
<dbReference type="PANTHER" id="PTHR46098">
    <property type="entry name" value="TRNA (CYTOSINE(38)-C(5))-METHYLTRANSFERASE"/>
    <property type="match status" value="1"/>
</dbReference>
<keyword evidence="1 5" id="KW-0489">Methyltransferase</keyword>
<dbReference type="RefSeq" id="WP_019035280.1">
    <property type="nucleotide sequence ID" value="NZ_UGSZ01000001.1"/>
</dbReference>
<comment type="similarity">
    <text evidence="5 6">Belongs to the class I-like SAM-binding methyltransferase superfamily. C5-methyltransferase family.</text>
</comment>
<dbReference type="AlphaFoldDB" id="A0A379C6L0"/>
<dbReference type="PRINTS" id="PR00105">
    <property type="entry name" value="C5METTRFRASE"/>
</dbReference>
<dbReference type="InterPro" id="IPR029063">
    <property type="entry name" value="SAM-dependent_MTases_sf"/>
</dbReference>
<organism evidence="9 10">
    <name type="scientific">Peptoniphilus lacrimalis</name>
    <dbReference type="NCBI Taxonomy" id="33031"/>
    <lineage>
        <taxon>Bacteria</taxon>
        <taxon>Bacillati</taxon>
        <taxon>Bacillota</taxon>
        <taxon>Tissierellia</taxon>
        <taxon>Tissierellales</taxon>
        <taxon>Peptoniphilaceae</taxon>
        <taxon>Peptoniphilus</taxon>
    </lineage>
</organism>
<feature type="region of interest" description="Disordered" evidence="8">
    <location>
        <begin position="307"/>
        <end position="328"/>
    </location>
</feature>
<keyword evidence="4" id="KW-0680">Restriction system</keyword>
<evidence type="ECO:0000256" key="4">
    <source>
        <dbReference type="ARBA" id="ARBA00022747"/>
    </source>
</evidence>
<dbReference type="OrthoDB" id="9813719at2"/>
<dbReference type="Proteomes" id="UP000255517">
    <property type="component" value="Unassembled WGS sequence"/>
</dbReference>
<dbReference type="GO" id="GO:0032259">
    <property type="term" value="P:methylation"/>
    <property type="evidence" value="ECO:0007669"/>
    <property type="project" value="UniProtKB-KW"/>
</dbReference>
<dbReference type="Gene3D" id="3.40.50.150">
    <property type="entry name" value="Vaccinia Virus protein VP39"/>
    <property type="match status" value="1"/>
</dbReference>
<dbReference type="InterPro" id="IPR018117">
    <property type="entry name" value="C5_DNA_meth_AS"/>
</dbReference>
<evidence type="ECO:0000256" key="6">
    <source>
        <dbReference type="RuleBase" id="RU000416"/>
    </source>
</evidence>
<evidence type="ECO:0000256" key="7">
    <source>
        <dbReference type="RuleBase" id="RU000417"/>
    </source>
</evidence>
<evidence type="ECO:0000256" key="8">
    <source>
        <dbReference type="SAM" id="MobiDB-lite"/>
    </source>
</evidence>
<dbReference type="CDD" id="cd00315">
    <property type="entry name" value="Cyt_C5_DNA_methylase"/>
    <property type="match status" value="1"/>
</dbReference>
<dbReference type="PROSITE" id="PS00095">
    <property type="entry name" value="C5_MTASE_2"/>
    <property type="match status" value="1"/>
</dbReference>
<dbReference type="Pfam" id="PF00145">
    <property type="entry name" value="DNA_methylase"/>
    <property type="match status" value="1"/>
</dbReference>
<dbReference type="PROSITE" id="PS00094">
    <property type="entry name" value="C5_MTASE_1"/>
    <property type="match status" value="1"/>
</dbReference>
<name>A0A379C6L0_9FIRM</name>
<dbReference type="GO" id="GO:0003886">
    <property type="term" value="F:DNA (cytosine-5-)-methyltransferase activity"/>
    <property type="evidence" value="ECO:0007669"/>
    <property type="project" value="UniProtKB-EC"/>
</dbReference>
<dbReference type="STRING" id="1122949.GCA_000378725_01667"/>
<gene>
    <name evidence="9" type="primary">banIM</name>
    <name evidence="9" type="ORF">NCTC13149_01585</name>
</gene>
<reference evidence="9 10" key="1">
    <citation type="submission" date="2018-06" db="EMBL/GenBank/DDBJ databases">
        <authorList>
            <consortium name="Pathogen Informatics"/>
            <person name="Doyle S."/>
        </authorList>
    </citation>
    <scope>NUCLEOTIDE SEQUENCE [LARGE SCALE GENOMIC DNA]</scope>
    <source>
        <strain evidence="9 10">NCTC13149</strain>
    </source>
</reference>
<evidence type="ECO:0000313" key="9">
    <source>
        <dbReference type="EMBL" id="SUB57728.1"/>
    </source>
</evidence>
<dbReference type="GO" id="GO:0009307">
    <property type="term" value="P:DNA restriction-modification system"/>
    <property type="evidence" value="ECO:0007669"/>
    <property type="project" value="UniProtKB-KW"/>
</dbReference>
<proteinExistence type="inferred from homology"/>
<evidence type="ECO:0000256" key="3">
    <source>
        <dbReference type="ARBA" id="ARBA00022691"/>
    </source>
</evidence>